<evidence type="ECO:0000256" key="1">
    <source>
        <dbReference type="ARBA" id="ARBA00004141"/>
    </source>
</evidence>
<evidence type="ECO:0000313" key="7">
    <source>
        <dbReference type="EMBL" id="OGG40234.1"/>
    </source>
</evidence>
<feature type="transmembrane region" description="Helical" evidence="6">
    <location>
        <begin position="195"/>
        <end position="215"/>
    </location>
</feature>
<evidence type="ECO:0000313" key="8">
    <source>
        <dbReference type="Proteomes" id="UP000179368"/>
    </source>
</evidence>
<dbReference type="GO" id="GO:0016020">
    <property type="term" value="C:membrane"/>
    <property type="evidence" value="ECO:0007669"/>
    <property type="project" value="UniProtKB-SubCell"/>
</dbReference>
<dbReference type="AlphaFoldDB" id="A0A1F6BTH5"/>
<organism evidence="7 8">
    <name type="scientific">Candidatus Jorgensenbacteria bacterium GWA1_49_17</name>
    <dbReference type="NCBI Taxonomy" id="1798467"/>
    <lineage>
        <taxon>Bacteria</taxon>
        <taxon>Candidatus Joergenseniibacteriota</taxon>
    </lineage>
</organism>
<dbReference type="GO" id="GO:0055085">
    <property type="term" value="P:transmembrane transport"/>
    <property type="evidence" value="ECO:0007669"/>
    <property type="project" value="TreeGrafter"/>
</dbReference>
<feature type="transmembrane region" description="Helical" evidence="6">
    <location>
        <begin position="64"/>
        <end position="86"/>
    </location>
</feature>
<feature type="transmembrane region" description="Helical" evidence="6">
    <location>
        <begin position="134"/>
        <end position="160"/>
    </location>
</feature>
<proteinExistence type="inferred from homology"/>
<evidence type="ECO:0000256" key="2">
    <source>
        <dbReference type="ARBA" id="ARBA00009773"/>
    </source>
</evidence>
<dbReference type="PANTHER" id="PTHR21716:SF62">
    <property type="entry name" value="TRANSPORT PROTEIN YDBI-RELATED"/>
    <property type="match status" value="1"/>
</dbReference>
<evidence type="ECO:0000256" key="3">
    <source>
        <dbReference type="ARBA" id="ARBA00022692"/>
    </source>
</evidence>
<feature type="transmembrane region" description="Helical" evidence="6">
    <location>
        <begin position="7"/>
        <end position="28"/>
    </location>
</feature>
<feature type="transmembrane region" description="Helical" evidence="6">
    <location>
        <begin position="34"/>
        <end position="52"/>
    </location>
</feature>
<dbReference type="EMBL" id="MFKG01000020">
    <property type="protein sequence ID" value="OGG40234.1"/>
    <property type="molecule type" value="Genomic_DNA"/>
</dbReference>
<comment type="similarity">
    <text evidence="2">Belongs to the autoinducer-2 exporter (AI-2E) (TC 2.A.86) family.</text>
</comment>
<name>A0A1F6BTH5_9BACT</name>
<gene>
    <name evidence="7" type="ORF">A2116_02280</name>
</gene>
<dbReference type="Proteomes" id="UP000179368">
    <property type="component" value="Unassembled WGS sequence"/>
</dbReference>
<comment type="caution">
    <text evidence="7">The sequence shown here is derived from an EMBL/GenBank/DDBJ whole genome shotgun (WGS) entry which is preliminary data.</text>
</comment>
<feature type="non-terminal residue" evidence="7">
    <location>
        <position position="1"/>
    </location>
</feature>
<sequence length="338" mass="36851">KITRFEVSWKIFWQIFAFVTVILVLYLARQAFGVLLVAIVISLGLEPLISFLEKRGINRLLGTIFVFLAGLLALTAVLYLFVPILAVEVGRFLGDVNQVITDLVGFGLPQKVIHDFALSFDKALGFLSAAQTSITVAIGAIFNRIILVLATVVLSFYLSVQKEGTDRLLMVILPDTYEKPVLTIFNNFKLKIRRWFAAQLGLSLVVGVIMSLGLWLLGVRYAFTLGIIAAILELVPLIGPIIAGAIAFLIAITNSFTLGLYVIGLTFIVQQLENHVLIPILMGKTMNVHPVIVIVSILAGAQIAGFVGILLAVPLAVAAQETFYYLAEKKDSRPALGI</sequence>
<keyword evidence="4 6" id="KW-1133">Transmembrane helix</keyword>
<evidence type="ECO:0000256" key="6">
    <source>
        <dbReference type="SAM" id="Phobius"/>
    </source>
</evidence>
<protein>
    <recommendedName>
        <fullName evidence="9">AI-2E family transporter</fullName>
    </recommendedName>
</protein>
<feature type="transmembrane region" description="Helical" evidence="6">
    <location>
        <begin position="246"/>
        <end position="269"/>
    </location>
</feature>
<feature type="transmembrane region" description="Helical" evidence="6">
    <location>
        <begin position="289"/>
        <end position="319"/>
    </location>
</feature>
<feature type="transmembrane region" description="Helical" evidence="6">
    <location>
        <begin position="221"/>
        <end position="239"/>
    </location>
</feature>
<dbReference type="InterPro" id="IPR002549">
    <property type="entry name" value="AI-2E-like"/>
</dbReference>
<keyword evidence="5 6" id="KW-0472">Membrane</keyword>
<evidence type="ECO:0000256" key="5">
    <source>
        <dbReference type="ARBA" id="ARBA00023136"/>
    </source>
</evidence>
<evidence type="ECO:0008006" key="9">
    <source>
        <dbReference type="Google" id="ProtNLM"/>
    </source>
</evidence>
<comment type="subcellular location">
    <subcellularLocation>
        <location evidence="1">Membrane</location>
        <topology evidence="1">Multi-pass membrane protein</topology>
    </subcellularLocation>
</comment>
<dbReference type="PANTHER" id="PTHR21716">
    <property type="entry name" value="TRANSMEMBRANE PROTEIN"/>
    <property type="match status" value="1"/>
</dbReference>
<accession>A0A1F6BTH5</accession>
<reference evidence="7 8" key="1">
    <citation type="journal article" date="2016" name="Nat. Commun.">
        <title>Thousands of microbial genomes shed light on interconnected biogeochemical processes in an aquifer system.</title>
        <authorList>
            <person name="Anantharaman K."/>
            <person name="Brown C.T."/>
            <person name="Hug L.A."/>
            <person name="Sharon I."/>
            <person name="Castelle C.J."/>
            <person name="Probst A.J."/>
            <person name="Thomas B.C."/>
            <person name="Singh A."/>
            <person name="Wilkins M.J."/>
            <person name="Karaoz U."/>
            <person name="Brodie E.L."/>
            <person name="Williams K.H."/>
            <person name="Hubbard S.S."/>
            <person name="Banfield J.F."/>
        </authorList>
    </citation>
    <scope>NUCLEOTIDE SEQUENCE [LARGE SCALE GENOMIC DNA]</scope>
</reference>
<evidence type="ECO:0000256" key="4">
    <source>
        <dbReference type="ARBA" id="ARBA00022989"/>
    </source>
</evidence>
<dbReference type="Pfam" id="PF01594">
    <property type="entry name" value="AI-2E_transport"/>
    <property type="match status" value="1"/>
</dbReference>
<keyword evidence="3 6" id="KW-0812">Transmembrane</keyword>